<accession>A0A316TWJ5</accession>
<dbReference type="SUPFAM" id="SSF51556">
    <property type="entry name" value="Metallo-dependent hydrolases"/>
    <property type="match status" value="1"/>
</dbReference>
<dbReference type="Gene3D" id="3.20.20.140">
    <property type="entry name" value="Metal-dependent hydrolases"/>
    <property type="match status" value="1"/>
</dbReference>
<feature type="signal peptide" evidence="1">
    <location>
        <begin position="1"/>
        <end position="22"/>
    </location>
</feature>
<dbReference type="RefSeq" id="WP_109644216.1">
    <property type="nucleotide sequence ID" value="NZ_QGGB01000002.1"/>
</dbReference>
<dbReference type="Gene3D" id="2.30.40.10">
    <property type="entry name" value="Urease, subunit C, domain 1"/>
    <property type="match status" value="1"/>
</dbReference>
<dbReference type="OrthoDB" id="9802793at2"/>
<dbReference type="Pfam" id="PF07969">
    <property type="entry name" value="Amidohydro_3"/>
    <property type="match status" value="1"/>
</dbReference>
<comment type="caution">
    <text evidence="3">The sequence shown here is derived from an EMBL/GenBank/DDBJ whole genome shotgun (WGS) entry which is preliminary data.</text>
</comment>
<feature type="chain" id="PRO_5016268421" evidence="1">
    <location>
        <begin position="23"/>
        <end position="435"/>
    </location>
</feature>
<dbReference type="SUPFAM" id="SSF51338">
    <property type="entry name" value="Composite domain of metallo-dependent hydrolases"/>
    <property type="match status" value="1"/>
</dbReference>
<name>A0A316TWJ5_9BACT</name>
<dbReference type="PANTHER" id="PTHR43135:SF3">
    <property type="entry name" value="ALPHA-D-RIBOSE 1-METHYLPHOSPHONATE 5-TRIPHOSPHATE DIPHOSPHATASE"/>
    <property type="match status" value="1"/>
</dbReference>
<dbReference type="InterPro" id="IPR013108">
    <property type="entry name" value="Amidohydro_3"/>
</dbReference>
<dbReference type="InterPro" id="IPR051781">
    <property type="entry name" value="Metallo-dep_Hydrolase"/>
</dbReference>
<protein>
    <submittedName>
        <fullName evidence="3">Amidohydrolase</fullName>
    </submittedName>
</protein>
<sequence>MMIKRLLLLGLLLITAVQLVQAQQTPHVFEGAEIIPIEGDPIANGVLVVQDGKITAVGAAGSVSVPRNAVRHDMSGMVIMPGLVDTHSHIGEGDGGDGSSSMHPDVRIMDTIDPRSKTFIKAMAGGITTVNIMPGSGLLMSGQTVYVKTKPSNTIEEMLVVVDEETGIYGGLKMANGTNPLRSSGSPGTRAKSAALVRGLFVKAQDYQNKIREADGDPEKMPARDLQMETLVEVLEGKRIVHHHTHRHDDILTAIRLSEEFGYRVVLQHVSEAWRVADEIAGSSVVGSSIIQIDSPGGKLEAINLLNINGKALEDAGAPVAYHTDDPIVDSRFFLRSAALGVNEGMSRQKALEAVTIAGARLLDLDHRVGSLEPGKDADFIILNGDPFSVYTHIEQTWIEGEKAWDRSNPDDKVYATGGYDIFRHNATHVHDIHE</sequence>
<evidence type="ECO:0000313" key="4">
    <source>
        <dbReference type="Proteomes" id="UP000245533"/>
    </source>
</evidence>
<dbReference type="AlphaFoldDB" id="A0A316TWJ5"/>
<dbReference type="InterPro" id="IPR032466">
    <property type="entry name" value="Metal_Hydrolase"/>
</dbReference>
<dbReference type="PANTHER" id="PTHR43135">
    <property type="entry name" value="ALPHA-D-RIBOSE 1-METHYLPHOSPHONATE 5-TRIPHOSPHATE DIPHOSPHATASE"/>
    <property type="match status" value="1"/>
</dbReference>
<dbReference type="GO" id="GO:0016810">
    <property type="term" value="F:hydrolase activity, acting on carbon-nitrogen (but not peptide) bonds"/>
    <property type="evidence" value="ECO:0007669"/>
    <property type="project" value="InterPro"/>
</dbReference>
<organism evidence="3 4">
    <name type="scientific">Rhodohalobacter mucosus</name>
    <dbReference type="NCBI Taxonomy" id="2079485"/>
    <lineage>
        <taxon>Bacteria</taxon>
        <taxon>Pseudomonadati</taxon>
        <taxon>Balneolota</taxon>
        <taxon>Balneolia</taxon>
        <taxon>Balneolales</taxon>
        <taxon>Balneolaceae</taxon>
        <taxon>Rhodohalobacter</taxon>
    </lineage>
</organism>
<keyword evidence="1" id="KW-0732">Signal</keyword>
<keyword evidence="3" id="KW-0378">Hydrolase</keyword>
<dbReference type="InterPro" id="IPR011059">
    <property type="entry name" value="Metal-dep_hydrolase_composite"/>
</dbReference>
<proteinExistence type="predicted"/>
<dbReference type="EMBL" id="QGGB01000002">
    <property type="protein sequence ID" value="PWN07759.1"/>
    <property type="molecule type" value="Genomic_DNA"/>
</dbReference>
<dbReference type="Proteomes" id="UP000245533">
    <property type="component" value="Unassembled WGS sequence"/>
</dbReference>
<gene>
    <name evidence="3" type="ORF">DDZ15_01720</name>
</gene>
<evidence type="ECO:0000259" key="2">
    <source>
        <dbReference type="Pfam" id="PF07969"/>
    </source>
</evidence>
<keyword evidence="4" id="KW-1185">Reference proteome</keyword>
<evidence type="ECO:0000313" key="3">
    <source>
        <dbReference type="EMBL" id="PWN07759.1"/>
    </source>
</evidence>
<evidence type="ECO:0000256" key="1">
    <source>
        <dbReference type="SAM" id="SignalP"/>
    </source>
</evidence>
<feature type="domain" description="Amidohydrolase 3" evidence="2">
    <location>
        <begin position="311"/>
        <end position="402"/>
    </location>
</feature>
<reference evidence="3 4" key="1">
    <citation type="submission" date="2018-05" db="EMBL/GenBank/DDBJ databases">
        <title>Rhodohalobacter halophilus gen. nov., sp. nov., a moderately halophilic member of the family Balneolaceae.</title>
        <authorList>
            <person name="Liu Z.-W."/>
        </authorList>
    </citation>
    <scope>NUCLEOTIDE SEQUENCE [LARGE SCALE GENOMIC DNA]</scope>
    <source>
        <strain evidence="3 4">8A47</strain>
    </source>
</reference>